<accession>A0A2I0I560</accession>
<proteinExistence type="predicted"/>
<evidence type="ECO:0000256" key="1">
    <source>
        <dbReference type="SAM" id="MobiDB-lite"/>
    </source>
</evidence>
<keyword evidence="3" id="KW-1185">Reference proteome</keyword>
<gene>
    <name evidence="2" type="ORF">CRG98_040813</name>
</gene>
<dbReference type="Proteomes" id="UP000233551">
    <property type="component" value="Unassembled WGS sequence"/>
</dbReference>
<feature type="region of interest" description="Disordered" evidence="1">
    <location>
        <begin position="1"/>
        <end position="65"/>
    </location>
</feature>
<comment type="caution">
    <text evidence="2">The sequence shown here is derived from an EMBL/GenBank/DDBJ whole genome shotgun (WGS) entry which is preliminary data.</text>
</comment>
<feature type="compositionally biased region" description="Polar residues" evidence="1">
    <location>
        <begin position="40"/>
        <end position="50"/>
    </location>
</feature>
<evidence type="ECO:0000313" key="3">
    <source>
        <dbReference type="Proteomes" id="UP000233551"/>
    </source>
</evidence>
<feature type="non-terminal residue" evidence="2">
    <location>
        <position position="1"/>
    </location>
</feature>
<feature type="compositionally biased region" description="Polar residues" evidence="1">
    <location>
        <begin position="1"/>
        <end position="11"/>
    </location>
</feature>
<evidence type="ECO:0000313" key="2">
    <source>
        <dbReference type="EMBL" id="PKI38800.1"/>
    </source>
</evidence>
<organism evidence="2 3">
    <name type="scientific">Punica granatum</name>
    <name type="common">Pomegranate</name>
    <dbReference type="NCBI Taxonomy" id="22663"/>
    <lineage>
        <taxon>Eukaryota</taxon>
        <taxon>Viridiplantae</taxon>
        <taxon>Streptophyta</taxon>
        <taxon>Embryophyta</taxon>
        <taxon>Tracheophyta</taxon>
        <taxon>Spermatophyta</taxon>
        <taxon>Magnoliopsida</taxon>
        <taxon>eudicotyledons</taxon>
        <taxon>Gunneridae</taxon>
        <taxon>Pentapetalae</taxon>
        <taxon>rosids</taxon>
        <taxon>malvids</taxon>
        <taxon>Myrtales</taxon>
        <taxon>Lythraceae</taxon>
        <taxon>Punica</taxon>
    </lineage>
</organism>
<reference evidence="2 3" key="1">
    <citation type="submission" date="2017-11" db="EMBL/GenBank/DDBJ databases">
        <title>De-novo sequencing of pomegranate (Punica granatum L.) genome.</title>
        <authorList>
            <person name="Akparov Z."/>
            <person name="Amiraslanov A."/>
            <person name="Hajiyeva S."/>
            <person name="Abbasov M."/>
            <person name="Kaur K."/>
            <person name="Hamwieh A."/>
            <person name="Solovyev V."/>
            <person name="Salamov A."/>
            <person name="Braich B."/>
            <person name="Kosarev P."/>
            <person name="Mahmoud A."/>
            <person name="Hajiyev E."/>
            <person name="Babayeva S."/>
            <person name="Izzatullayeva V."/>
            <person name="Mammadov A."/>
            <person name="Mammadov A."/>
            <person name="Sharifova S."/>
            <person name="Ojaghi J."/>
            <person name="Eynullazada K."/>
            <person name="Bayramov B."/>
            <person name="Abdulazimova A."/>
            <person name="Shahmuradov I."/>
        </authorList>
    </citation>
    <scope>NUCLEOTIDE SEQUENCE [LARGE SCALE GENOMIC DNA]</scope>
    <source>
        <strain evidence="3">cv. AG2017</strain>
        <tissue evidence="2">Leaf</tissue>
    </source>
</reference>
<feature type="compositionally biased region" description="Gly residues" evidence="1">
    <location>
        <begin position="163"/>
        <end position="172"/>
    </location>
</feature>
<protein>
    <submittedName>
        <fullName evidence="2">Uncharacterized protein</fullName>
    </submittedName>
</protein>
<name>A0A2I0I560_PUNGR</name>
<feature type="region of interest" description="Disordered" evidence="1">
    <location>
        <begin position="77"/>
        <end position="270"/>
    </location>
</feature>
<dbReference type="AlphaFoldDB" id="A0A2I0I560"/>
<feature type="compositionally biased region" description="Gly residues" evidence="1">
    <location>
        <begin position="257"/>
        <end position="270"/>
    </location>
</feature>
<dbReference type="EMBL" id="PGOL01004022">
    <property type="protein sequence ID" value="PKI38800.1"/>
    <property type="molecule type" value="Genomic_DNA"/>
</dbReference>
<feature type="compositionally biased region" description="Low complexity" evidence="1">
    <location>
        <begin position="92"/>
        <end position="111"/>
    </location>
</feature>
<sequence length="270" mass="27816">GRRGQGRQSATPTPPLRSRASSVGASNLVGGIGVADWRPRTSNRSGTSDLSLVDSGFGATNRRPRLLHRGRRCPLWESETSVEGSRWAIGDPDPSQSIQGSGSPISDPDSSTEVGGVLCGSRRPRWRGQGGRLATPTLPNRFRVRGRQSATLTPPPRSAASSVGGGDLGGGSETSVEGSRWAIGDPDPSQSIQGSGSPISDPDSSTEVGGVLCGSRRPRWRGQGGRLATPILPNRFRVRGRQSATLTPPPRSAASSVGGGDLGGGVGVAD</sequence>
<feature type="compositionally biased region" description="Low complexity" evidence="1">
    <location>
        <begin position="186"/>
        <end position="205"/>
    </location>
</feature>